<feature type="compositionally biased region" description="Basic residues" evidence="1">
    <location>
        <begin position="1"/>
        <end position="15"/>
    </location>
</feature>
<feature type="compositionally biased region" description="Basic and acidic residues" evidence="1">
    <location>
        <begin position="36"/>
        <end position="82"/>
    </location>
</feature>
<feature type="compositionally biased region" description="Basic residues" evidence="1">
    <location>
        <begin position="92"/>
        <end position="103"/>
    </location>
</feature>
<evidence type="ECO:0000256" key="1">
    <source>
        <dbReference type="SAM" id="MobiDB-lite"/>
    </source>
</evidence>
<evidence type="ECO:0000313" key="2">
    <source>
        <dbReference type="EMBL" id="MBI1756983.1"/>
    </source>
</evidence>
<reference evidence="2" key="1">
    <citation type="submission" date="2020-07" db="EMBL/GenBank/DDBJ databases">
        <title>Huge and variable diversity of episymbiotic CPR bacteria and DPANN archaea in groundwater ecosystems.</title>
        <authorList>
            <person name="He C.Y."/>
            <person name="Keren R."/>
            <person name="Whittaker M."/>
            <person name="Farag I.F."/>
            <person name="Doudna J."/>
            <person name="Cate J.H.D."/>
            <person name="Banfield J.F."/>
        </authorList>
    </citation>
    <scope>NUCLEOTIDE SEQUENCE</scope>
    <source>
        <strain evidence="2">NC_groundwater_17_Pr7_B-0.1um_64_12</strain>
    </source>
</reference>
<protein>
    <submittedName>
        <fullName evidence="2">Uncharacterized protein</fullName>
    </submittedName>
</protein>
<dbReference type="EMBL" id="JACOSL010000047">
    <property type="protein sequence ID" value="MBI1756983.1"/>
    <property type="molecule type" value="Genomic_DNA"/>
</dbReference>
<evidence type="ECO:0000313" key="3">
    <source>
        <dbReference type="Proteomes" id="UP000727962"/>
    </source>
</evidence>
<feature type="region of interest" description="Disordered" evidence="1">
    <location>
        <begin position="1"/>
        <end position="103"/>
    </location>
</feature>
<gene>
    <name evidence="2" type="ORF">HYR64_07750</name>
</gene>
<sequence length="103" mass="11625">MAVKGTRKQPTKKPLSKQPPKAPDGEKYLYGFTQGGEKKHDGITNDPTRREKEHQQRWKGGKLEVKQGPMPEDKARAKEAKLPKAITPKPGPKPKPKPKPRKR</sequence>
<dbReference type="AlphaFoldDB" id="A0A931LT51"/>
<comment type="caution">
    <text evidence="2">The sequence shown here is derived from an EMBL/GenBank/DDBJ whole genome shotgun (WGS) entry which is preliminary data.</text>
</comment>
<name>A0A931LT51_FIMGI</name>
<organism evidence="2 3">
    <name type="scientific">Fimbriimonas ginsengisoli</name>
    <dbReference type="NCBI Taxonomy" id="1005039"/>
    <lineage>
        <taxon>Bacteria</taxon>
        <taxon>Bacillati</taxon>
        <taxon>Armatimonadota</taxon>
        <taxon>Fimbriimonadia</taxon>
        <taxon>Fimbriimonadales</taxon>
        <taxon>Fimbriimonadaceae</taxon>
        <taxon>Fimbriimonas</taxon>
    </lineage>
</organism>
<dbReference type="Proteomes" id="UP000727962">
    <property type="component" value="Unassembled WGS sequence"/>
</dbReference>
<proteinExistence type="predicted"/>
<accession>A0A931LT51</accession>